<comment type="similarity">
    <text evidence="2 6">Belongs to the OSTC family.</text>
</comment>
<dbReference type="PANTHER" id="PTHR13160">
    <property type="entry name" value="OLIGOSACCHARYLTRANSFERASE COMPLEX SUBUNIT OSTC"/>
    <property type="match status" value="1"/>
</dbReference>
<accession>A0A1D1W993</accession>
<evidence type="ECO:0000313" key="7">
    <source>
        <dbReference type="EMBL" id="GAV07659.1"/>
    </source>
</evidence>
<dbReference type="InterPro" id="IPR042416">
    <property type="entry name" value="OSTC"/>
</dbReference>
<organism evidence="7 8">
    <name type="scientific">Ramazzottius varieornatus</name>
    <name type="common">Water bear</name>
    <name type="synonym">Tardigrade</name>
    <dbReference type="NCBI Taxonomy" id="947166"/>
    <lineage>
        <taxon>Eukaryota</taxon>
        <taxon>Metazoa</taxon>
        <taxon>Ecdysozoa</taxon>
        <taxon>Tardigrada</taxon>
        <taxon>Eutardigrada</taxon>
        <taxon>Parachela</taxon>
        <taxon>Hypsibioidea</taxon>
        <taxon>Ramazzottiidae</taxon>
        <taxon>Ramazzottius</taxon>
    </lineage>
</organism>
<feature type="transmembrane region" description="Helical" evidence="6">
    <location>
        <begin position="33"/>
        <end position="55"/>
    </location>
</feature>
<keyword evidence="4 6" id="KW-1133">Transmembrane helix</keyword>
<evidence type="ECO:0000256" key="2">
    <source>
        <dbReference type="ARBA" id="ARBA00009376"/>
    </source>
</evidence>
<keyword evidence="3 6" id="KW-0812">Transmembrane</keyword>
<comment type="subcellular location">
    <subcellularLocation>
        <location evidence="1 6">Membrane</location>
        <topology evidence="1 6">Multi-pass membrane protein</topology>
    </subcellularLocation>
</comment>
<evidence type="ECO:0000256" key="1">
    <source>
        <dbReference type="ARBA" id="ARBA00004141"/>
    </source>
</evidence>
<dbReference type="PANTHER" id="PTHR13160:SF4">
    <property type="entry name" value="OLIGOSACCHARYLTRANSFERASE COMPLEX SUBUNIT OSTC"/>
    <property type="match status" value="1"/>
</dbReference>
<sequence>MLDFVYNQTIFGVLQPPNIKLKRPTWIRQPAPMTVFAGILLSYFLVTGGVIYDVIVEPPSIGSTTDENGHSRPVAFMPWRVNGQYIMEGLAASFLFTLGSLGFIIFDQTNNPLMPKLNRSIWVGVGFVCILVSFGMCWVFMRMKLPGYLQN</sequence>
<dbReference type="STRING" id="947166.A0A1D1W993"/>
<dbReference type="Pfam" id="PF04756">
    <property type="entry name" value="OST3_OST6"/>
    <property type="match status" value="1"/>
</dbReference>
<proteinExistence type="inferred from homology"/>
<evidence type="ECO:0000256" key="4">
    <source>
        <dbReference type="ARBA" id="ARBA00022989"/>
    </source>
</evidence>
<dbReference type="OrthoDB" id="10256333at2759"/>
<comment type="function">
    <text evidence="6">Specific component of the STT3A-containing form of the oligosaccharyl transferase (OST) complex that catalyzes the initial transfer of a defined glycan (Glc(3)Man(9)GlcNAc(2) in eukaryotes) from the lipid carrier dolichol-pyrophosphate to an asparagine residue within an Asn-X-Ser/Thr consensus motif in nascent polypeptide chains, the first step in protein N-glycosylation. N-glycosylation occurs cotranslationally and the complex associates with the Sec61 complex at the channel-forming translocon complex that mediates protein translocation across the endoplasmic reticulum (ER). All subunits are required for a maximal enzyme activity.</text>
</comment>
<feature type="transmembrane region" description="Helical" evidence="6">
    <location>
        <begin position="121"/>
        <end position="141"/>
    </location>
</feature>
<keyword evidence="8" id="KW-1185">Reference proteome</keyword>
<evidence type="ECO:0000256" key="5">
    <source>
        <dbReference type="ARBA" id="ARBA00023136"/>
    </source>
</evidence>
<evidence type="ECO:0000313" key="8">
    <source>
        <dbReference type="Proteomes" id="UP000186922"/>
    </source>
</evidence>
<dbReference type="EMBL" id="BDGG01000015">
    <property type="protein sequence ID" value="GAV07659.1"/>
    <property type="molecule type" value="Genomic_DNA"/>
</dbReference>
<name>A0A1D1W993_RAMVA</name>
<gene>
    <name evidence="7" type="primary">RvY_17474-1</name>
    <name evidence="7" type="synonym">RvY_17474.1</name>
    <name evidence="7" type="ORF">RvY_17474</name>
</gene>
<comment type="subunit">
    <text evidence="6">Component of the oligosaccharyltransferase (OST) complex.</text>
</comment>
<evidence type="ECO:0000256" key="3">
    <source>
        <dbReference type="ARBA" id="ARBA00022692"/>
    </source>
</evidence>
<reference evidence="7 8" key="1">
    <citation type="journal article" date="2016" name="Nat. Commun.">
        <title>Extremotolerant tardigrade genome and improved radiotolerance of human cultured cells by tardigrade-unique protein.</title>
        <authorList>
            <person name="Hashimoto T."/>
            <person name="Horikawa D.D."/>
            <person name="Saito Y."/>
            <person name="Kuwahara H."/>
            <person name="Kozuka-Hata H."/>
            <person name="Shin-I T."/>
            <person name="Minakuchi Y."/>
            <person name="Ohishi K."/>
            <person name="Motoyama A."/>
            <person name="Aizu T."/>
            <person name="Enomoto A."/>
            <person name="Kondo K."/>
            <person name="Tanaka S."/>
            <person name="Hara Y."/>
            <person name="Koshikawa S."/>
            <person name="Sagara H."/>
            <person name="Miura T."/>
            <person name="Yokobori S."/>
            <person name="Miyagawa K."/>
            <person name="Suzuki Y."/>
            <person name="Kubo T."/>
            <person name="Oyama M."/>
            <person name="Kohara Y."/>
            <person name="Fujiyama A."/>
            <person name="Arakawa K."/>
            <person name="Katayama T."/>
            <person name="Toyoda A."/>
            <person name="Kunieda T."/>
        </authorList>
    </citation>
    <scope>NUCLEOTIDE SEQUENCE [LARGE SCALE GENOMIC DNA]</scope>
    <source>
        <strain evidence="7 8">YOKOZUNA-1</strain>
    </source>
</reference>
<keyword evidence="5 6" id="KW-0472">Membrane</keyword>
<dbReference type="InterPro" id="IPR021149">
    <property type="entry name" value="OligosaccharylTrfase_OST3/OST6"/>
</dbReference>
<comment type="caution">
    <text evidence="7">The sequence shown here is derived from an EMBL/GenBank/DDBJ whole genome shotgun (WGS) entry which is preliminary data.</text>
</comment>
<dbReference type="Proteomes" id="UP000186922">
    <property type="component" value="Unassembled WGS sequence"/>
</dbReference>
<dbReference type="AlphaFoldDB" id="A0A1D1W993"/>
<evidence type="ECO:0000256" key="6">
    <source>
        <dbReference type="RuleBase" id="RU366060"/>
    </source>
</evidence>
<protein>
    <recommendedName>
        <fullName evidence="6">Oligosaccharyltransferase complex subunit</fullName>
    </recommendedName>
</protein>
<dbReference type="GO" id="GO:0008250">
    <property type="term" value="C:oligosaccharyltransferase complex"/>
    <property type="evidence" value="ECO:0007669"/>
    <property type="project" value="UniProtKB-UniRule"/>
</dbReference>
<feature type="transmembrane region" description="Helical" evidence="6">
    <location>
        <begin position="85"/>
        <end position="106"/>
    </location>
</feature>